<evidence type="ECO:0000313" key="3">
    <source>
        <dbReference type="Proteomes" id="UP000799538"/>
    </source>
</evidence>
<feature type="domain" description="F-box" evidence="1">
    <location>
        <begin position="21"/>
        <end position="51"/>
    </location>
</feature>
<dbReference type="SUPFAM" id="SSF81383">
    <property type="entry name" value="F-box domain"/>
    <property type="match status" value="1"/>
</dbReference>
<protein>
    <recommendedName>
        <fullName evidence="1">F-box domain-containing protein</fullName>
    </recommendedName>
</protein>
<evidence type="ECO:0000259" key="1">
    <source>
        <dbReference type="Pfam" id="PF00646"/>
    </source>
</evidence>
<gene>
    <name evidence="2" type="ORF">BDZ85DRAFT_89162</name>
</gene>
<dbReference type="Proteomes" id="UP000799538">
    <property type="component" value="Unassembled WGS sequence"/>
</dbReference>
<proteinExistence type="predicted"/>
<name>A0A6A6GHE1_9PEZI</name>
<accession>A0A6A6GHE1</accession>
<dbReference type="OrthoDB" id="3800738at2759"/>
<dbReference type="InterPro" id="IPR036047">
    <property type="entry name" value="F-box-like_dom_sf"/>
</dbReference>
<dbReference type="EMBL" id="ML992504">
    <property type="protein sequence ID" value="KAF2225142.1"/>
    <property type="molecule type" value="Genomic_DNA"/>
</dbReference>
<dbReference type="InterPro" id="IPR001810">
    <property type="entry name" value="F-box_dom"/>
</dbReference>
<dbReference type="AlphaFoldDB" id="A0A6A6GHE1"/>
<organism evidence="2 3">
    <name type="scientific">Elsinoe ampelina</name>
    <dbReference type="NCBI Taxonomy" id="302913"/>
    <lineage>
        <taxon>Eukaryota</taxon>
        <taxon>Fungi</taxon>
        <taxon>Dikarya</taxon>
        <taxon>Ascomycota</taxon>
        <taxon>Pezizomycotina</taxon>
        <taxon>Dothideomycetes</taxon>
        <taxon>Dothideomycetidae</taxon>
        <taxon>Myriangiales</taxon>
        <taxon>Elsinoaceae</taxon>
        <taxon>Elsinoe</taxon>
    </lineage>
</organism>
<keyword evidence="3" id="KW-1185">Reference proteome</keyword>
<sequence length="259" mass="29437">MADKEEKQSEAVAGFMNNTYLLEMVLRHLPMQDLLRCQRVAKDWKALVGSSRALQSKLFLLPVEEEIAVVVPDREANENLICDECTKDLRVIHPPLCLHGTKILSGRIVHPLLVDQGGILPAIGSLEFIHLSEILDNMSKEPDMSQAWAEMFVTQPPCKTVTLWDREEMVTGSSIVLGAEDEGDFVRWRQVFDCIQELEDESEHHYLSKKQNPSYMSHYDWFMTLDNDCYPISEEAPLLSLSRSCTGCGTAIRHMVMQV</sequence>
<dbReference type="Pfam" id="PF00646">
    <property type="entry name" value="F-box"/>
    <property type="match status" value="1"/>
</dbReference>
<reference evidence="3" key="1">
    <citation type="journal article" date="2020" name="Stud. Mycol.">
        <title>101 Dothideomycetes genomes: A test case for predicting lifestyles and emergence of pathogens.</title>
        <authorList>
            <person name="Haridas S."/>
            <person name="Albert R."/>
            <person name="Binder M."/>
            <person name="Bloem J."/>
            <person name="LaButti K."/>
            <person name="Salamov A."/>
            <person name="Andreopoulos B."/>
            <person name="Baker S."/>
            <person name="Barry K."/>
            <person name="Bills G."/>
            <person name="Bluhm B."/>
            <person name="Cannon C."/>
            <person name="Castanera R."/>
            <person name="Culley D."/>
            <person name="Daum C."/>
            <person name="Ezra D."/>
            <person name="Gonzalez J."/>
            <person name="Henrissat B."/>
            <person name="Kuo A."/>
            <person name="Liang C."/>
            <person name="Lipzen A."/>
            <person name="Lutzoni F."/>
            <person name="Magnuson J."/>
            <person name="Mondo S."/>
            <person name="Nolan M."/>
            <person name="Ohm R."/>
            <person name="Pangilinan J."/>
            <person name="Park H.-J."/>
            <person name="Ramirez L."/>
            <person name="Alfaro M."/>
            <person name="Sun H."/>
            <person name="Tritt A."/>
            <person name="Yoshinaga Y."/>
            <person name="Zwiers L.-H."/>
            <person name="Turgeon B."/>
            <person name="Goodwin S."/>
            <person name="Spatafora J."/>
            <person name="Crous P."/>
            <person name="Grigoriev I."/>
        </authorList>
    </citation>
    <scope>NUCLEOTIDE SEQUENCE [LARGE SCALE GENOMIC DNA]</scope>
    <source>
        <strain evidence="3">CECT 20119</strain>
    </source>
</reference>
<evidence type="ECO:0000313" key="2">
    <source>
        <dbReference type="EMBL" id="KAF2225142.1"/>
    </source>
</evidence>